<dbReference type="EMBL" id="JAULSW010000004">
    <property type="protein sequence ID" value="KAK3385563.1"/>
    <property type="molecule type" value="Genomic_DNA"/>
</dbReference>
<keyword evidence="6 8" id="KW-0106">Calcium</keyword>
<dbReference type="SUPFAM" id="SSF54897">
    <property type="entry name" value="Protease propeptides/inhibitors"/>
    <property type="match status" value="1"/>
</dbReference>
<proteinExistence type="predicted"/>
<keyword evidence="10" id="KW-0732">Signal</keyword>
<keyword evidence="3 8" id="KW-0479">Metal-binding</keyword>
<comment type="caution">
    <text evidence="12">The sequence shown here is derived from an EMBL/GenBank/DDBJ whole genome shotgun (WGS) entry which is preliminary data.</text>
</comment>
<accession>A0AAE0NPZ2</accession>
<reference evidence="12" key="1">
    <citation type="journal article" date="2023" name="Mol. Phylogenet. Evol.">
        <title>Genome-scale phylogeny and comparative genomics of the fungal order Sordariales.</title>
        <authorList>
            <person name="Hensen N."/>
            <person name="Bonometti L."/>
            <person name="Westerberg I."/>
            <person name="Brannstrom I.O."/>
            <person name="Guillou S."/>
            <person name="Cros-Aarteil S."/>
            <person name="Calhoun S."/>
            <person name="Haridas S."/>
            <person name="Kuo A."/>
            <person name="Mondo S."/>
            <person name="Pangilinan J."/>
            <person name="Riley R."/>
            <person name="LaButti K."/>
            <person name="Andreopoulos B."/>
            <person name="Lipzen A."/>
            <person name="Chen C."/>
            <person name="Yan M."/>
            <person name="Daum C."/>
            <person name="Ng V."/>
            <person name="Clum A."/>
            <person name="Steindorff A."/>
            <person name="Ohm R.A."/>
            <person name="Martin F."/>
            <person name="Silar P."/>
            <person name="Natvig D.O."/>
            <person name="Lalanne C."/>
            <person name="Gautier V."/>
            <person name="Ament-Velasquez S.L."/>
            <person name="Kruys A."/>
            <person name="Hutchinson M.I."/>
            <person name="Powell A.J."/>
            <person name="Barry K."/>
            <person name="Miller A.N."/>
            <person name="Grigoriev I.V."/>
            <person name="Debuchy R."/>
            <person name="Gladieux P."/>
            <person name="Hiltunen Thoren M."/>
            <person name="Johannesson H."/>
        </authorList>
    </citation>
    <scope>NUCLEOTIDE SEQUENCE</scope>
    <source>
        <strain evidence="12">CBS 232.78</strain>
    </source>
</reference>
<feature type="binding site" evidence="8">
    <location>
        <position position="693"/>
    </location>
    <ligand>
        <name>Ca(2+)</name>
        <dbReference type="ChEBI" id="CHEBI:29108"/>
    </ligand>
</feature>
<dbReference type="InterPro" id="IPR015366">
    <property type="entry name" value="S53_propep"/>
</dbReference>
<dbReference type="InterPro" id="IPR030400">
    <property type="entry name" value="Sedolisin_dom"/>
</dbReference>
<dbReference type="Gene3D" id="3.40.50.200">
    <property type="entry name" value="Peptidase S8/S53 domain"/>
    <property type="match status" value="1"/>
</dbReference>
<feature type="binding site" evidence="8">
    <location>
        <position position="692"/>
    </location>
    <ligand>
        <name>Ca(2+)</name>
        <dbReference type="ChEBI" id="CHEBI:29108"/>
    </ligand>
</feature>
<dbReference type="PANTHER" id="PTHR14218">
    <property type="entry name" value="PROTEASE S8 TRIPEPTIDYL PEPTIDASE I CLN2"/>
    <property type="match status" value="1"/>
</dbReference>
<dbReference type="InterPro" id="IPR036852">
    <property type="entry name" value="Peptidase_S8/S53_dom_sf"/>
</dbReference>
<dbReference type="GO" id="GO:0006508">
    <property type="term" value="P:proteolysis"/>
    <property type="evidence" value="ECO:0007669"/>
    <property type="project" value="UniProtKB-KW"/>
</dbReference>
<dbReference type="Proteomes" id="UP001285441">
    <property type="component" value="Unassembled WGS sequence"/>
</dbReference>
<evidence type="ECO:0000256" key="4">
    <source>
        <dbReference type="ARBA" id="ARBA00022801"/>
    </source>
</evidence>
<evidence type="ECO:0000256" key="7">
    <source>
        <dbReference type="ARBA" id="ARBA00023145"/>
    </source>
</evidence>
<dbReference type="PANTHER" id="PTHR14218:SF19">
    <property type="entry name" value="SERINE PROTEASE AORO, PUTATIVE (AFU_ORTHOLOGUE AFUA_6G10250)-RELATED"/>
    <property type="match status" value="1"/>
</dbReference>
<dbReference type="GO" id="GO:0004252">
    <property type="term" value="F:serine-type endopeptidase activity"/>
    <property type="evidence" value="ECO:0007669"/>
    <property type="project" value="UniProtKB-UniRule"/>
</dbReference>
<sequence length="734" mass="81562">MHFWRGALFTAAITTGTVPGVLSLSVDHHSVDHADVHQPTDSERGRSAYASHEKHEPSHVDGWVKRERPDPKARLPMRIGLRQSNLEAGHELLMDISSPQSANYGKHLTSEEVAKLFAPEEESVTAVRRWLVSSGFNESKVSQSVNKQWIQFDARVEDAEKLLLAKYHVFEHLETGVTNIACSEYHVPHNVTQHIDYITPGIKLVSTGYDEKAMGRMLQKRRRRRSQTKKKNVRRRQTPEKSDSFSKDRPRKRKACNVAQPQPEDDDETRFNIVGPCNYEATPECVRNQYQIPNGTKAMPGNELGIFQGLNQHYSQWDLDMYWKHIAPWIPNGTAPSLRAINGAYGPVADVLNAGYEADLDFQVAIPLIWPQKSVLFQTDDEWYEREQTKSNSRYPGFFNTFFDAIDGSYCTLEAFGYKGNCDTDECRDPEYPNPNDDDPSIAYQGELMCGTYAPTNVISISYSGAESSLPQNYLARQCLEIMKLGLQGVTVVESSGDHGVGGRRYDPQDGCLGPNRDVFAPRLMSNCPYILSVGATMLVPVLNASTQMAQPGQFFERATTFFASGGGFSNVFDTPKWQAKHVAAYLKRANMSHLGYEVGSGGRNNYSSIISKEPGRLFNRAGRGYPDVAALGDNYRVITAGFSDRLGGTSVSVPIWASMLTLLNEERLAAGKSTVGFVHPVLYEHPEVFTDITTGSNPGCGGAGFSVKEGWDPVTGLGTPKYPKLLELFMSLP</sequence>
<dbReference type="CDD" id="cd11377">
    <property type="entry name" value="Pro-peptidase_S53"/>
    <property type="match status" value="1"/>
</dbReference>
<feature type="compositionally biased region" description="Basic and acidic residues" evidence="9">
    <location>
        <begin position="237"/>
        <end position="248"/>
    </location>
</feature>
<gene>
    <name evidence="12" type="ORF">B0H63DRAFT_433297</name>
</gene>
<feature type="region of interest" description="Disordered" evidence="9">
    <location>
        <begin position="33"/>
        <end position="66"/>
    </location>
</feature>
<evidence type="ECO:0000256" key="5">
    <source>
        <dbReference type="ARBA" id="ARBA00022825"/>
    </source>
</evidence>
<evidence type="ECO:0000313" key="12">
    <source>
        <dbReference type="EMBL" id="KAK3385563.1"/>
    </source>
</evidence>
<dbReference type="SUPFAM" id="SSF52743">
    <property type="entry name" value="Subtilisin-like"/>
    <property type="match status" value="1"/>
</dbReference>
<dbReference type="AlphaFoldDB" id="A0AAE0NPZ2"/>
<feature type="active site" description="Charge relay system" evidence="8">
    <location>
        <position position="361"/>
    </location>
</feature>
<keyword evidence="4 8" id="KW-0378">Hydrolase</keyword>
<dbReference type="PROSITE" id="PS51695">
    <property type="entry name" value="SEDOLISIN"/>
    <property type="match status" value="1"/>
</dbReference>
<dbReference type="GO" id="GO:0005576">
    <property type="term" value="C:extracellular region"/>
    <property type="evidence" value="ECO:0007669"/>
    <property type="project" value="UniProtKB-SubCell"/>
</dbReference>
<evidence type="ECO:0000313" key="13">
    <source>
        <dbReference type="Proteomes" id="UP001285441"/>
    </source>
</evidence>
<feature type="active site" description="Charge relay system" evidence="8">
    <location>
        <position position="651"/>
    </location>
</feature>
<reference evidence="12" key="2">
    <citation type="submission" date="2023-06" db="EMBL/GenBank/DDBJ databases">
        <authorList>
            <consortium name="Lawrence Berkeley National Laboratory"/>
            <person name="Haridas S."/>
            <person name="Hensen N."/>
            <person name="Bonometti L."/>
            <person name="Westerberg I."/>
            <person name="Brannstrom I.O."/>
            <person name="Guillou S."/>
            <person name="Cros-Aarteil S."/>
            <person name="Calhoun S."/>
            <person name="Kuo A."/>
            <person name="Mondo S."/>
            <person name="Pangilinan J."/>
            <person name="Riley R."/>
            <person name="LaButti K."/>
            <person name="Andreopoulos B."/>
            <person name="Lipzen A."/>
            <person name="Chen C."/>
            <person name="Yanf M."/>
            <person name="Daum C."/>
            <person name="Ng V."/>
            <person name="Clum A."/>
            <person name="Steindorff A."/>
            <person name="Ohm R."/>
            <person name="Martin F."/>
            <person name="Silar P."/>
            <person name="Natvig D."/>
            <person name="Lalanne C."/>
            <person name="Gautier V."/>
            <person name="Ament-velasquez S.L."/>
            <person name="Kruys A."/>
            <person name="Hutchinson M.I."/>
            <person name="Powell A.J."/>
            <person name="Barry K."/>
            <person name="Miller A.N."/>
            <person name="Grigoriev I.V."/>
            <person name="Debuchy R."/>
            <person name="Gladieux P."/>
            <person name="Thoren M.H."/>
            <person name="Johannesson H."/>
        </authorList>
    </citation>
    <scope>NUCLEOTIDE SEQUENCE</scope>
    <source>
        <strain evidence="12">CBS 232.78</strain>
    </source>
</reference>
<feature type="compositionally biased region" description="Basic residues" evidence="9">
    <location>
        <begin position="218"/>
        <end position="236"/>
    </location>
</feature>
<dbReference type="GO" id="GO:0008240">
    <property type="term" value="F:tripeptidyl-peptidase activity"/>
    <property type="evidence" value="ECO:0007669"/>
    <property type="project" value="TreeGrafter"/>
</dbReference>
<feature type="signal peptide" evidence="10">
    <location>
        <begin position="1"/>
        <end position="23"/>
    </location>
</feature>
<feature type="domain" description="Peptidase S53" evidence="11">
    <location>
        <begin position="280"/>
        <end position="733"/>
    </location>
</feature>
<evidence type="ECO:0000256" key="8">
    <source>
        <dbReference type="PROSITE-ProRule" id="PRU01032"/>
    </source>
</evidence>
<evidence type="ECO:0000259" key="11">
    <source>
        <dbReference type="PROSITE" id="PS51695"/>
    </source>
</evidence>
<protein>
    <submittedName>
        <fullName evidence="12">Pro-kumamolisin, activation domain-containing protein</fullName>
    </submittedName>
</protein>
<evidence type="ECO:0000256" key="6">
    <source>
        <dbReference type="ARBA" id="ARBA00022837"/>
    </source>
</evidence>
<organism evidence="12 13">
    <name type="scientific">Podospora didyma</name>
    <dbReference type="NCBI Taxonomy" id="330526"/>
    <lineage>
        <taxon>Eukaryota</taxon>
        <taxon>Fungi</taxon>
        <taxon>Dikarya</taxon>
        <taxon>Ascomycota</taxon>
        <taxon>Pezizomycotina</taxon>
        <taxon>Sordariomycetes</taxon>
        <taxon>Sordariomycetidae</taxon>
        <taxon>Sordariales</taxon>
        <taxon>Podosporaceae</taxon>
        <taxon>Podospora</taxon>
    </lineage>
</organism>
<feature type="region of interest" description="Disordered" evidence="9">
    <location>
        <begin position="214"/>
        <end position="270"/>
    </location>
</feature>
<dbReference type="InterPro" id="IPR050819">
    <property type="entry name" value="Tripeptidyl-peptidase_I"/>
</dbReference>
<dbReference type="GO" id="GO:0046872">
    <property type="term" value="F:metal ion binding"/>
    <property type="evidence" value="ECO:0007669"/>
    <property type="project" value="UniProtKB-UniRule"/>
</dbReference>
<keyword evidence="7" id="KW-0865">Zymogen</keyword>
<feature type="chain" id="PRO_5042240777" evidence="10">
    <location>
        <begin position="24"/>
        <end position="734"/>
    </location>
</feature>
<evidence type="ECO:0000256" key="9">
    <source>
        <dbReference type="SAM" id="MobiDB-lite"/>
    </source>
</evidence>
<comment type="cofactor">
    <cofactor evidence="8">
        <name>Ca(2+)</name>
        <dbReference type="ChEBI" id="CHEBI:29108"/>
    </cofactor>
    <text evidence="8">Binds 1 Ca(2+) ion per subunit.</text>
</comment>
<feature type="active site" description="Charge relay system" evidence="8">
    <location>
        <position position="357"/>
    </location>
</feature>
<comment type="subcellular location">
    <subcellularLocation>
        <location evidence="1">Secreted</location>
        <location evidence="1">Extracellular space</location>
    </subcellularLocation>
</comment>
<dbReference type="CDD" id="cd04056">
    <property type="entry name" value="Peptidases_S53"/>
    <property type="match status" value="1"/>
</dbReference>
<keyword evidence="5 8" id="KW-0720">Serine protease</keyword>
<dbReference type="Pfam" id="PF09286">
    <property type="entry name" value="Pro-kuma_activ"/>
    <property type="match status" value="1"/>
</dbReference>
<dbReference type="SMART" id="SM00944">
    <property type="entry name" value="Pro-kuma_activ"/>
    <property type="match status" value="1"/>
</dbReference>
<feature type="binding site" evidence="8">
    <location>
        <position position="713"/>
    </location>
    <ligand>
        <name>Ca(2+)</name>
        <dbReference type="ChEBI" id="CHEBI:29108"/>
    </ligand>
</feature>
<evidence type="ECO:0000256" key="1">
    <source>
        <dbReference type="ARBA" id="ARBA00004239"/>
    </source>
</evidence>
<name>A0AAE0NPZ2_9PEZI</name>
<evidence type="ECO:0000256" key="2">
    <source>
        <dbReference type="ARBA" id="ARBA00022670"/>
    </source>
</evidence>
<keyword evidence="2 8" id="KW-0645">Protease</keyword>
<feature type="binding site" evidence="8">
    <location>
        <position position="711"/>
    </location>
    <ligand>
        <name>Ca(2+)</name>
        <dbReference type="ChEBI" id="CHEBI:29108"/>
    </ligand>
</feature>
<evidence type="ECO:0000256" key="3">
    <source>
        <dbReference type="ARBA" id="ARBA00022723"/>
    </source>
</evidence>
<keyword evidence="13" id="KW-1185">Reference proteome</keyword>
<evidence type="ECO:0000256" key="10">
    <source>
        <dbReference type="SAM" id="SignalP"/>
    </source>
</evidence>